<feature type="region of interest" description="Disordered" evidence="1">
    <location>
        <begin position="294"/>
        <end position="438"/>
    </location>
</feature>
<dbReference type="EMBL" id="LT994651">
    <property type="protein sequence ID" value="SPN79103.1"/>
    <property type="molecule type" value="Genomic_DNA"/>
</dbReference>
<feature type="region of interest" description="Disordered" evidence="1">
    <location>
        <begin position="178"/>
        <end position="207"/>
    </location>
</feature>
<accession>A0A2R8FDM2</accession>
<evidence type="ECO:0000256" key="1">
    <source>
        <dbReference type="SAM" id="MobiDB-lite"/>
    </source>
</evidence>
<feature type="region of interest" description="Disordered" evidence="1">
    <location>
        <begin position="1"/>
        <end position="22"/>
    </location>
</feature>
<feature type="compositionally biased region" description="Polar residues" evidence="1">
    <location>
        <begin position="194"/>
        <end position="207"/>
    </location>
</feature>
<gene>
    <name evidence="2" type="ORF">BRZCDTV_159</name>
</gene>
<protein>
    <submittedName>
        <fullName evidence="2">Uncharacterized protein</fullName>
    </submittedName>
</protein>
<dbReference type="Proteomes" id="UP000273054">
    <property type="component" value="Segment"/>
</dbReference>
<organism evidence="2">
    <name type="scientific">Brazilian cedratvirus IHUMI</name>
    <dbReference type="NCBI Taxonomy" id="2126980"/>
    <lineage>
        <taxon>Viruses</taxon>
        <taxon>Pithoviruses</taxon>
        <taxon>Orthocedratvirinae</taxon>
        <taxon>Alphacedratvirus</taxon>
        <taxon>Alphacedratvirus brasiliense</taxon>
    </lineage>
</organism>
<name>A0A2R8FDM2_9VIRU</name>
<proteinExistence type="predicted"/>
<keyword evidence="3" id="KW-1185">Reference proteome</keyword>
<reference evidence="2" key="1">
    <citation type="submission" date="2018-03" db="EMBL/GenBank/DDBJ databases">
        <authorList>
            <consortium name="Urmite Genomes"/>
        </authorList>
    </citation>
    <scope>NUCLEOTIDE SEQUENCE [LARGE SCALE GENOMIC DNA]</scope>
    <source>
        <strain evidence="2">IHUMI-27.7</strain>
    </source>
</reference>
<feature type="compositionally biased region" description="Low complexity" evidence="1">
    <location>
        <begin position="393"/>
        <end position="422"/>
    </location>
</feature>
<feature type="compositionally biased region" description="Low complexity" evidence="1">
    <location>
        <begin position="178"/>
        <end position="190"/>
    </location>
</feature>
<sequence length="463" mass="49952">MQNPRSTSRAAKSTRTLKTPRVRKEEVEELLVPLPANIKKNVEEGTFFRVRGKKSVKNNLSIGGAKNRFKADPKFIYVPAGLNLAGSEQDVIAVLEKLVPEDEIDEILQQAITAQNYDVPESQGGKKETFERLLRDYTLRQKGEAERRQEGFNASGKPIVTLGMLDFIIDNLDAATETTPSKTSTAATPKGPSRTKSAKSVRTPAPSSRVKTLSAKIGALAEGKVLNVSKMDANGVGARVINIPGPTSTIVGVDLQEIPIVSSTEEGYANALDLLSRESGQDYTPLIEDWREAKENVAPRSNRPISLAAASSRKKGKQLASPRRTRTLPSLNETSPPGVRKLEGMASRTFGSRAREGEILSPPTSPTVRRSPSPQRVSPPALVEEEEEVAPIRRSPSPRSSPLAETVRQLTTPPRQATPPRQNITTSPTVSRGALGTGRKLKLGGLKLGRGILNPGGAGAEEY</sequence>
<evidence type="ECO:0000313" key="2">
    <source>
        <dbReference type="EMBL" id="SPN79103.1"/>
    </source>
</evidence>
<evidence type="ECO:0000313" key="3">
    <source>
        <dbReference type="Proteomes" id="UP000273054"/>
    </source>
</evidence>
<feature type="compositionally biased region" description="Low complexity" evidence="1">
    <location>
        <begin position="366"/>
        <end position="380"/>
    </location>
</feature>
<feature type="compositionally biased region" description="Polar residues" evidence="1">
    <location>
        <begin position="1"/>
        <end position="17"/>
    </location>
</feature>